<dbReference type="InterPro" id="IPR036116">
    <property type="entry name" value="FN3_sf"/>
</dbReference>
<reference evidence="4" key="1">
    <citation type="submission" date="2022-11" db="EMBL/GenBank/DDBJ databases">
        <title>Biodiversity and phylogenetic relationships of bacteria.</title>
        <authorList>
            <person name="Machado R.A.R."/>
            <person name="Bhat A."/>
            <person name="Loulou A."/>
            <person name="Kallel S."/>
        </authorList>
    </citation>
    <scope>NUCLEOTIDE SEQUENCE</scope>
    <source>
        <strain evidence="4">DSM 16503</strain>
    </source>
</reference>
<dbReference type="PANTHER" id="PTHR36251">
    <property type="entry name" value="FELS-1 PROPHAGE HOST SPECIFICITY PROTEIN-RELATED"/>
    <property type="match status" value="1"/>
</dbReference>
<sequence length="1770" mass="189820">MQILDYNIAAPKGAVPVSGGYSIKGHKGGKGGGGSTRTPVEDEDNLHSIAYASIIDLISAGPIHGFANADNPLRSVYLDNTPIENEDGSLNFQDVQMEFRAGTQDQHYIPGFPAVETSSGVSVELRSDQPFTRSIQNIHISAVRVGLSVRGLKRQSATTGDISGYRIEYAIELSTDNSAFTEVLRAAFDGKTTQQYARSHRIDLPRAQTGWTVRVRRITENSRNSTVSDVTFVDSITEVTDAKLRRPMSACVGLRVNAKQFQSIPSRAFDLYLRVVRVPSNYDAWTHTYTGTWDGTFKMSWTNNPAWVFYDLATNACDGLGHLLPASWLDKWALYQIAQYCDEQVPDGKGGTEPRFSCNVYLQDKAEAWRVLQDLASVFRGIAYYAQGSVLAVADMPRDAVYTYSNANVIDGLFQYSGSSLTTRHTVALVSWNDETDMGRAKVEVLEDPDGIARYGVRQLELTAFGCTSQGQAQRIGRSALFTSRMETETVTFAVGLTGTLAQPGQVIEIADSHLAGRRIGGLTRSATNAVVTLDAPVRVSVGDRLTVVLPDGVSQSRPIIVQAGQTQEAQTLQVDPPFSQTPEAEAAWSINSTELATQKYRVLSVAEDGDLQYTIHAVQYVEGKHAAIDYETRVEVPPLSVTPPPVQGIPANVLINSYHVIDQGHARHNAVVSWDSVPNAVAYEVQWRRDHSEWIVVPRTGSTSIEIPNVYAGNYIARVRAINVLDVSSLWGISALTELNGKLAAPLPVKTLRTASMPWGIRVQWSFPSDPNIIERTEIRYSPTQDFEKAVKAGEFAYPTDSFDQTGLALTTRHFFWARLIDKNGTPGPWFPEEDQPGVLGEPVSRAGDYNELITPSIVEGGLGELLMGNIRDIPKIRDSVGDLTLELGELNQRVDEVNGQVQELLLADKWDSKKAYAAGAVVFANDKMYRAKKAVPAGKKITDAAYWGLIGDFASITDGLAALAVQSQETISRVESAEGQIQANAQQINTVAGQVNDPATGLGALASSVQSMRTQVEQLEGGLRSLSDSITALSSKVDGLDAAQRGLATAVNSLGTRVTATEGKLDAQASSIMQLTTSVNSADAKAVAAQDAAAAAATAAGAKGEVIFATAAPAAAKRLAQNLWIDTKNNANTPKRWNGSAWVAVTDKAATDAAAAAVAAKAAADAAQATANQKADASAVQALSNRVTATEQGVSAQAQSITKLETGLESLTAPAGNLLLASNVEQVRATPVYLFGRYNLTEDFVPAQGYTLVVCYTHKPAEGDTESRIGVWAGGSSNRVADLERNVEQSVQVVKFTKAAANALPRELRFYYAPSPGNHAGQATIHWAALYLGDVVPAMQWQPNLAEVVEEISANSSAIKGLTSTVTQQGSSISSQGRDLTALQNTVNDPKTGLAATAGALNETNSRVTSVEGQQDALANSQLVLNAEIKRQQAGEDADLERVLNQFDTQKEQTQIRASLAEFKNVQADENRALAESITTLETGIGINSAAVEQVARSLTELDGKIASSWGVKLQANQSGVKYVSGVGLDLTNESGVMQSTFAVLADRFAVMHAANGNPTSVFSVQGGASILNTALIGNASIGTAKIADAAITTAKIVDAQITEAKLANASITSAKIGTATIDTLNLKPGAITKLGSHYTEGYSRGETTFPSYRLTNAVPGLIALKLKFQYTYNYNYYNSEPVYFKFKIFVGSLVIEHIVPGGMEWGSTYTYDFGGLSGWVDLGLIDPYAKVNVTVYSSRVSFGTPSSKSQLVGGPFSLTLDYLLIQR</sequence>
<comment type="caution">
    <text evidence="4">The sequence shown here is derived from an EMBL/GenBank/DDBJ whole genome shotgun (WGS) entry which is preliminary data.</text>
</comment>
<gene>
    <name evidence="4" type="ORF">OSH02_17555</name>
</gene>
<dbReference type="InterPro" id="IPR013783">
    <property type="entry name" value="Ig-like_fold"/>
</dbReference>
<dbReference type="Gene3D" id="2.60.40.10">
    <property type="entry name" value="Immunoglobulins"/>
    <property type="match status" value="1"/>
</dbReference>
<evidence type="ECO:0000313" key="4">
    <source>
        <dbReference type="EMBL" id="MCX5567181.1"/>
    </source>
</evidence>
<evidence type="ECO:0000259" key="1">
    <source>
        <dbReference type="Pfam" id="PF09327"/>
    </source>
</evidence>
<feature type="domain" description="Tip attachment protein J central straight fiber" evidence="1">
    <location>
        <begin position="1493"/>
        <end position="1612"/>
    </location>
</feature>
<dbReference type="Proteomes" id="UP001208074">
    <property type="component" value="Unassembled WGS sequence"/>
</dbReference>
<dbReference type="InterPro" id="IPR053171">
    <property type="entry name" value="Viral_Tip_Attach_Protein"/>
</dbReference>
<protein>
    <submittedName>
        <fullName evidence="4">Phage tail protein</fullName>
    </submittedName>
</protein>
<feature type="domain" description="Tip attachment protein J HDII-ins2" evidence="3">
    <location>
        <begin position="115"/>
        <end position="242"/>
    </location>
</feature>
<accession>A0AAW5W241</accession>
<dbReference type="InterPro" id="IPR015406">
    <property type="entry name" value="GpJ_CSF"/>
</dbReference>
<dbReference type="Pfam" id="PF13550">
    <property type="entry name" value="Phage-tail_3"/>
    <property type="match status" value="1"/>
</dbReference>
<dbReference type="PANTHER" id="PTHR36251:SF2">
    <property type="entry name" value="GIFSY-2 PROPHAGE HOST SPECIFICITY PROTEIN J, PHAGE LAMBDA"/>
    <property type="match status" value="1"/>
</dbReference>
<dbReference type="EMBL" id="JAPKNB010000016">
    <property type="protein sequence ID" value="MCX5567181.1"/>
    <property type="molecule type" value="Genomic_DNA"/>
</dbReference>
<dbReference type="InterPro" id="IPR032876">
    <property type="entry name" value="J_dom"/>
</dbReference>
<dbReference type="Gene3D" id="1.10.287.1490">
    <property type="match status" value="1"/>
</dbReference>
<organism evidence="4 5">
    <name type="scientific">Alcaligenes phenolicus</name>
    <dbReference type="NCBI Taxonomy" id="232846"/>
    <lineage>
        <taxon>Bacteria</taxon>
        <taxon>Pseudomonadati</taxon>
        <taxon>Pseudomonadota</taxon>
        <taxon>Betaproteobacteria</taxon>
        <taxon>Burkholderiales</taxon>
        <taxon>Alcaligenaceae</taxon>
        <taxon>Alcaligenes</taxon>
    </lineage>
</organism>
<proteinExistence type="predicted"/>
<dbReference type="InterPro" id="IPR055385">
    <property type="entry name" value="GpJ_HDII-ins2"/>
</dbReference>
<feature type="domain" description="Tip attachment protein J" evidence="2">
    <location>
        <begin position="366"/>
        <end position="517"/>
    </location>
</feature>
<evidence type="ECO:0000259" key="2">
    <source>
        <dbReference type="Pfam" id="PF13550"/>
    </source>
</evidence>
<dbReference type="SUPFAM" id="SSF49265">
    <property type="entry name" value="Fibronectin type III"/>
    <property type="match status" value="1"/>
</dbReference>
<dbReference type="RefSeq" id="WP_051316387.1">
    <property type="nucleotide sequence ID" value="NZ_JAPKNB010000016.1"/>
</dbReference>
<name>A0AAW5W241_9BURK</name>
<dbReference type="Pfam" id="PF09327">
    <property type="entry name" value="Phage_Tail_Tip"/>
    <property type="match status" value="1"/>
</dbReference>
<evidence type="ECO:0000259" key="3">
    <source>
        <dbReference type="Pfam" id="PF24801"/>
    </source>
</evidence>
<dbReference type="Pfam" id="PF24801">
    <property type="entry name" value="FNIII-A_GpJ"/>
    <property type="match status" value="1"/>
</dbReference>
<dbReference type="Gene3D" id="1.20.5.340">
    <property type="match status" value="1"/>
</dbReference>
<evidence type="ECO:0000313" key="5">
    <source>
        <dbReference type="Proteomes" id="UP001208074"/>
    </source>
</evidence>